<dbReference type="EMBL" id="CACRTZ010000037">
    <property type="protein sequence ID" value="VYU76504.1"/>
    <property type="molecule type" value="Genomic_DNA"/>
</dbReference>
<sequence>MPAASAFFLLSRRIFFSLHIRLRESECELPTFLKHRFDLKWLLYSQRKEFQMKKVAVLLAPGFEEAEAIITIDILRRLHIEVDTLACAESRAVVSYHNIPMVADSTLSEKRETLYDAVVLPGGPQGSTNLAASAEVIEFVKRHDAQKRLICPICSAAARVLGGNDLLNGRRYVCSGDLWQSVKNGEYVDAPVVEDGNLLSGKGLGHAFDFAFALSARLLEDETPVRDHAEHIYYRW</sequence>
<accession>A0A6N3HI35</accession>
<dbReference type="InterPro" id="IPR002818">
    <property type="entry name" value="DJ-1/PfpI"/>
</dbReference>
<proteinExistence type="predicted"/>
<dbReference type="AlphaFoldDB" id="A0A6N3HI35"/>
<dbReference type="CDD" id="cd03135">
    <property type="entry name" value="GATase1_DJ-1"/>
    <property type="match status" value="1"/>
</dbReference>
<dbReference type="GO" id="GO:0005737">
    <property type="term" value="C:cytoplasm"/>
    <property type="evidence" value="ECO:0007669"/>
    <property type="project" value="TreeGrafter"/>
</dbReference>
<protein>
    <submittedName>
        <fullName evidence="2">Chaperone protein YajL</fullName>
    </submittedName>
</protein>
<dbReference type="Pfam" id="PF01965">
    <property type="entry name" value="DJ-1_PfpI"/>
    <property type="match status" value="1"/>
</dbReference>
<reference evidence="2" key="1">
    <citation type="submission" date="2019-11" db="EMBL/GenBank/DDBJ databases">
        <authorList>
            <person name="Feng L."/>
        </authorList>
    </citation>
    <scope>NUCLEOTIDE SEQUENCE</scope>
    <source>
        <strain evidence="2">EMassiliensisLFYP7</strain>
    </source>
</reference>
<organism evidence="2">
    <name type="scientific">Phytobacter massiliensis</name>
    <dbReference type="NCBI Taxonomy" id="1485952"/>
    <lineage>
        <taxon>Bacteria</taxon>
        <taxon>Pseudomonadati</taxon>
        <taxon>Pseudomonadota</taxon>
        <taxon>Gammaproteobacteria</taxon>
        <taxon>Enterobacterales</taxon>
        <taxon>Enterobacteriaceae</taxon>
        <taxon>Phytobacter</taxon>
    </lineage>
</organism>
<feature type="domain" description="DJ-1/PfpI" evidence="1">
    <location>
        <begin position="53"/>
        <end position="215"/>
    </location>
</feature>
<dbReference type="PANTHER" id="PTHR48094:SF12">
    <property type="entry name" value="PARKINSON DISEASE PROTEIN 7 HOMOLOG"/>
    <property type="match status" value="1"/>
</dbReference>
<dbReference type="PANTHER" id="PTHR48094">
    <property type="entry name" value="PROTEIN/NUCLEIC ACID DEGLYCASE DJ-1-RELATED"/>
    <property type="match status" value="1"/>
</dbReference>
<evidence type="ECO:0000259" key="1">
    <source>
        <dbReference type="Pfam" id="PF01965"/>
    </source>
</evidence>
<name>A0A6N3HI35_9ENTR</name>
<dbReference type="InterPro" id="IPR029062">
    <property type="entry name" value="Class_I_gatase-like"/>
</dbReference>
<gene>
    <name evidence="2" type="primary">yajL_2</name>
    <name evidence="2" type="ORF">EMLFYP7_04016</name>
</gene>
<dbReference type="FunFam" id="3.40.50.880:FF:000048">
    <property type="entry name" value="DJ-1 family protein"/>
    <property type="match status" value="1"/>
</dbReference>
<evidence type="ECO:0000313" key="2">
    <source>
        <dbReference type="EMBL" id="VYU76504.1"/>
    </source>
</evidence>
<dbReference type="Gene3D" id="3.40.50.880">
    <property type="match status" value="1"/>
</dbReference>
<dbReference type="InterPro" id="IPR050325">
    <property type="entry name" value="Prot/Nucl_acid_deglycase"/>
</dbReference>
<dbReference type="SUPFAM" id="SSF52317">
    <property type="entry name" value="Class I glutamine amidotransferase-like"/>
    <property type="match status" value="1"/>
</dbReference>